<evidence type="ECO:0000256" key="3">
    <source>
        <dbReference type="ARBA" id="ARBA00023163"/>
    </source>
</evidence>
<dbReference type="RefSeq" id="WP_135115095.1">
    <property type="nucleotide sequence ID" value="NZ_JADGLL010000034.1"/>
</dbReference>
<evidence type="ECO:0000256" key="1">
    <source>
        <dbReference type="ARBA" id="ARBA00023015"/>
    </source>
</evidence>
<dbReference type="Pfam" id="PF01037">
    <property type="entry name" value="AsnC_trans_reg"/>
    <property type="match status" value="1"/>
</dbReference>
<name>A0A4Y9FSE0_9MICO</name>
<dbReference type="SUPFAM" id="SSF46785">
    <property type="entry name" value="Winged helix' DNA-binding domain"/>
    <property type="match status" value="1"/>
</dbReference>
<dbReference type="Pfam" id="PF13412">
    <property type="entry name" value="HTH_24"/>
    <property type="match status" value="1"/>
</dbReference>
<dbReference type="InterPro" id="IPR019888">
    <property type="entry name" value="Tscrpt_reg_AsnC-like"/>
</dbReference>
<evidence type="ECO:0000259" key="4">
    <source>
        <dbReference type="PROSITE" id="PS50956"/>
    </source>
</evidence>
<proteinExistence type="predicted"/>
<organism evidence="5 6">
    <name type="scientific">Microbacterium paludicola</name>
    <dbReference type="NCBI Taxonomy" id="300019"/>
    <lineage>
        <taxon>Bacteria</taxon>
        <taxon>Bacillati</taxon>
        <taxon>Actinomycetota</taxon>
        <taxon>Actinomycetes</taxon>
        <taxon>Micrococcales</taxon>
        <taxon>Microbacteriaceae</taxon>
        <taxon>Microbacterium</taxon>
    </lineage>
</organism>
<dbReference type="InterPro" id="IPR011008">
    <property type="entry name" value="Dimeric_a/b-barrel"/>
</dbReference>
<dbReference type="InterPro" id="IPR011991">
    <property type="entry name" value="ArsR-like_HTH"/>
</dbReference>
<gene>
    <name evidence="5" type="ORF">E4U02_12105</name>
</gene>
<dbReference type="AlphaFoldDB" id="A0A4Y9FSE0"/>
<evidence type="ECO:0000313" key="5">
    <source>
        <dbReference type="EMBL" id="TFU32151.1"/>
    </source>
</evidence>
<dbReference type="PRINTS" id="PR00033">
    <property type="entry name" value="HTHASNC"/>
</dbReference>
<evidence type="ECO:0000256" key="2">
    <source>
        <dbReference type="ARBA" id="ARBA00023125"/>
    </source>
</evidence>
<dbReference type="CDD" id="cd00090">
    <property type="entry name" value="HTH_ARSR"/>
    <property type="match status" value="1"/>
</dbReference>
<dbReference type="InterPro" id="IPR036390">
    <property type="entry name" value="WH_DNA-bd_sf"/>
</dbReference>
<sequence>MELDQTDRAILSALRRDGRASISDIAARVKVSRASAYARVKRMEDTGVIQGFTVRTDPVLEGLHASAYVGLNVEQADWQDLRERLTRIPEVHHAALLGGDFDVLLLVRARDSRDLRRVVLEELQGIPAVRSTRTFIVFEDLPTTGDF</sequence>
<dbReference type="InterPro" id="IPR036388">
    <property type="entry name" value="WH-like_DNA-bd_sf"/>
</dbReference>
<keyword evidence="6" id="KW-1185">Reference proteome</keyword>
<keyword evidence="3" id="KW-0804">Transcription</keyword>
<feature type="domain" description="HTH asnC-type" evidence="4">
    <location>
        <begin position="3"/>
        <end position="64"/>
    </location>
</feature>
<dbReference type="PROSITE" id="PS50956">
    <property type="entry name" value="HTH_ASNC_2"/>
    <property type="match status" value="1"/>
</dbReference>
<dbReference type="SUPFAM" id="SSF54909">
    <property type="entry name" value="Dimeric alpha+beta barrel"/>
    <property type="match status" value="1"/>
</dbReference>
<dbReference type="GO" id="GO:0043200">
    <property type="term" value="P:response to amino acid"/>
    <property type="evidence" value="ECO:0007669"/>
    <property type="project" value="TreeGrafter"/>
</dbReference>
<dbReference type="InterPro" id="IPR019887">
    <property type="entry name" value="Tscrpt_reg_AsnC/Lrp_C"/>
</dbReference>
<dbReference type="OrthoDB" id="3396933at2"/>
<dbReference type="PANTHER" id="PTHR30154">
    <property type="entry name" value="LEUCINE-RESPONSIVE REGULATORY PROTEIN"/>
    <property type="match status" value="1"/>
</dbReference>
<dbReference type="GO" id="GO:0005829">
    <property type="term" value="C:cytosol"/>
    <property type="evidence" value="ECO:0007669"/>
    <property type="project" value="TreeGrafter"/>
</dbReference>
<dbReference type="Proteomes" id="UP000298358">
    <property type="component" value="Unassembled WGS sequence"/>
</dbReference>
<dbReference type="GO" id="GO:0043565">
    <property type="term" value="F:sequence-specific DNA binding"/>
    <property type="evidence" value="ECO:0007669"/>
    <property type="project" value="InterPro"/>
</dbReference>
<keyword evidence="1" id="KW-0805">Transcription regulation</keyword>
<dbReference type="PANTHER" id="PTHR30154:SF34">
    <property type="entry name" value="TRANSCRIPTIONAL REGULATOR AZLB"/>
    <property type="match status" value="1"/>
</dbReference>
<comment type="caution">
    <text evidence="5">The sequence shown here is derived from an EMBL/GenBank/DDBJ whole genome shotgun (WGS) entry which is preliminary data.</text>
</comment>
<reference evidence="5 6" key="1">
    <citation type="submission" date="2019-03" db="EMBL/GenBank/DDBJ databases">
        <title>Diversity of the mouse oral microbiome.</title>
        <authorList>
            <person name="Joseph S."/>
            <person name="Aduse-Opoku J."/>
            <person name="Curtis M."/>
            <person name="Wade W."/>
            <person name="Hashim A."/>
        </authorList>
    </citation>
    <scope>NUCLEOTIDE SEQUENCE [LARGE SCALE GENOMIC DNA]</scope>
    <source>
        <strain evidence="5 6">P1012</strain>
    </source>
</reference>
<dbReference type="SMART" id="SM00344">
    <property type="entry name" value="HTH_ASNC"/>
    <property type="match status" value="1"/>
</dbReference>
<dbReference type="InterPro" id="IPR000485">
    <property type="entry name" value="AsnC-type_HTH_dom"/>
</dbReference>
<dbReference type="EMBL" id="SPQB01000034">
    <property type="protein sequence ID" value="TFU32151.1"/>
    <property type="molecule type" value="Genomic_DNA"/>
</dbReference>
<dbReference type="Gene3D" id="3.30.70.920">
    <property type="match status" value="1"/>
</dbReference>
<protein>
    <submittedName>
        <fullName evidence="5">Lrp/AsnC family transcriptional regulator</fullName>
    </submittedName>
</protein>
<evidence type="ECO:0000313" key="6">
    <source>
        <dbReference type="Proteomes" id="UP000298358"/>
    </source>
</evidence>
<accession>A0A4Y9FSE0</accession>
<keyword evidence="2" id="KW-0238">DNA-binding</keyword>
<dbReference type="Gene3D" id="1.10.10.10">
    <property type="entry name" value="Winged helix-like DNA-binding domain superfamily/Winged helix DNA-binding domain"/>
    <property type="match status" value="1"/>
</dbReference>